<proteinExistence type="predicted"/>
<protein>
    <submittedName>
        <fullName evidence="2">Uncharacterized protein</fullName>
    </submittedName>
</protein>
<evidence type="ECO:0000313" key="3">
    <source>
        <dbReference type="Proteomes" id="UP000694570"/>
    </source>
</evidence>
<evidence type="ECO:0000256" key="1">
    <source>
        <dbReference type="SAM" id="MobiDB-lite"/>
    </source>
</evidence>
<feature type="compositionally biased region" description="Basic and acidic residues" evidence="1">
    <location>
        <begin position="28"/>
        <end position="52"/>
    </location>
</feature>
<name>A0A8D0VPY6_PIG</name>
<feature type="region of interest" description="Disordered" evidence="1">
    <location>
        <begin position="23"/>
        <end position="62"/>
    </location>
</feature>
<dbReference type="Proteomes" id="UP000694570">
    <property type="component" value="Unplaced"/>
</dbReference>
<reference evidence="2" key="1">
    <citation type="submission" date="2025-08" db="UniProtKB">
        <authorList>
            <consortium name="Ensembl"/>
        </authorList>
    </citation>
    <scope>IDENTIFICATION</scope>
</reference>
<dbReference type="Ensembl" id="ENSSSCT00030019659.1">
    <property type="protein sequence ID" value="ENSSSCP00030008747.1"/>
    <property type="gene ID" value="ENSSSCG00030014298.1"/>
</dbReference>
<organism evidence="2 3">
    <name type="scientific">Sus scrofa</name>
    <name type="common">Pig</name>
    <dbReference type="NCBI Taxonomy" id="9823"/>
    <lineage>
        <taxon>Eukaryota</taxon>
        <taxon>Metazoa</taxon>
        <taxon>Chordata</taxon>
        <taxon>Craniata</taxon>
        <taxon>Vertebrata</taxon>
        <taxon>Euteleostomi</taxon>
        <taxon>Mammalia</taxon>
        <taxon>Eutheria</taxon>
        <taxon>Laurasiatheria</taxon>
        <taxon>Artiodactyla</taxon>
        <taxon>Suina</taxon>
        <taxon>Suidae</taxon>
        <taxon>Sus</taxon>
    </lineage>
</organism>
<accession>A0A8D0VPY6</accession>
<sequence length="104" mass="11499">MEGCEQVQKGPFKLKGFAELGMMKQKKKDKDKAMGTSIKNKEERQCGRDKGPCRQPTQEPQQLGIRAASATYTTALGNARSLTHGARPGFEPTTSWFLVGFVNH</sequence>
<dbReference type="AlphaFoldDB" id="A0A8D0VPY6"/>
<evidence type="ECO:0000313" key="2">
    <source>
        <dbReference type="Ensembl" id="ENSSSCP00030008747.1"/>
    </source>
</evidence>